<protein>
    <submittedName>
        <fullName evidence="1">4401_t:CDS:1</fullName>
    </submittedName>
</protein>
<dbReference type="EMBL" id="CAJVPW010000085">
    <property type="protein sequence ID" value="CAG8442352.1"/>
    <property type="molecule type" value="Genomic_DNA"/>
</dbReference>
<reference evidence="1" key="1">
    <citation type="submission" date="2021-06" db="EMBL/GenBank/DDBJ databases">
        <authorList>
            <person name="Kallberg Y."/>
            <person name="Tangrot J."/>
            <person name="Rosling A."/>
        </authorList>
    </citation>
    <scope>NUCLEOTIDE SEQUENCE</scope>
    <source>
        <strain evidence="1">28 12/20/2015</strain>
    </source>
</reference>
<keyword evidence="2" id="KW-1185">Reference proteome</keyword>
<dbReference type="Proteomes" id="UP000789366">
    <property type="component" value="Unassembled WGS sequence"/>
</dbReference>
<comment type="caution">
    <text evidence="1">The sequence shown here is derived from an EMBL/GenBank/DDBJ whole genome shotgun (WGS) entry which is preliminary data.</text>
</comment>
<accession>A0ACA9JYN7</accession>
<proteinExistence type="predicted"/>
<gene>
    <name evidence="1" type="ORF">SPELUC_LOCUS271</name>
</gene>
<sequence length="149" mass="15900">MEQKLIIETSIGNFHWKALKCSETSLEEKDAKSRPSGFAFNTFIINVDKIPINVPPPALVATVAPKLIPAAPIDCRIATRLPAAVAPPCNDIIHAANDPAAIPPEPNPIACIKPTNTTGASTTPPIVNAEIVKIFWLLTTNLFASSIKV</sequence>
<evidence type="ECO:0000313" key="1">
    <source>
        <dbReference type="EMBL" id="CAG8442352.1"/>
    </source>
</evidence>
<organism evidence="1 2">
    <name type="scientific">Cetraspora pellucida</name>
    <dbReference type="NCBI Taxonomy" id="1433469"/>
    <lineage>
        <taxon>Eukaryota</taxon>
        <taxon>Fungi</taxon>
        <taxon>Fungi incertae sedis</taxon>
        <taxon>Mucoromycota</taxon>
        <taxon>Glomeromycotina</taxon>
        <taxon>Glomeromycetes</taxon>
        <taxon>Diversisporales</taxon>
        <taxon>Gigasporaceae</taxon>
        <taxon>Cetraspora</taxon>
    </lineage>
</organism>
<name>A0ACA9JYN7_9GLOM</name>
<evidence type="ECO:0000313" key="2">
    <source>
        <dbReference type="Proteomes" id="UP000789366"/>
    </source>
</evidence>